<accession>A0A8J3CE82</accession>
<gene>
    <name evidence="1" type="ORF">GCM10012275_60050</name>
</gene>
<proteinExistence type="predicted"/>
<name>A0A8J3CE82_9PSEU</name>
<dbReference type="InterPro" id="IPR036628">
    <property type="entry name" value="Clp_N_dom_sf"/>
</dbReference>
<keyword evidence="2" id="KW-1185">Reference proteome</keyword>
<dbReference type="RefSeq" id="WP_189061800.1">
    <property type="nucleotide sequence ID" value="NZ_BMMK01000051.1"/>
</dbReference>
<comment type="caution">
    <text evidence="1">The sequence shown here is derived from an EMBL/GenBank/DDBJ whole genome shotgun (WGS) entry which is preliminary data.</text>
</comment>
<sequence>MKITEPVHKLRFMAMALAQGNRQKHMTVAHYLYPVTHIALNNTPADDDWIAVRALRRAGITHHALDTLDAKTKTVQRTWIRRRYHGLRDTPDAHDILTAAHHGIAGPTDTVDTVDTGHVLISAFCQYARRQDLGEVGVNLPQLTEAVTTERQHRPE</sequence>
<protein>
    <submittedName>
        <fullName evidence="1">Uncharacterized protein</fullName>
    </submittedName>
</protein>
<dbReference type="EMBL" id="BMMK01000051">
    <property type="protein sequence ID" value="GGM81377.1"/>
    <property type="molecule type" value="Genomic_DNA"/>
</dbReference>
<reference evidence="1" key="2">
    <citation type="submission" date="2020-09" db="EMBL/GenBank/DDBJ databases">
        <authorList>
            <person name="Sun Q."/>
            <person name="Zhou Y."/>
        </authorList>
    </citation>
    <scope>NUCLEOTIDE SEQUENCE</scope>
    <source>
        <strain evidence="1">CGMCC 4.5737</strain>
    </source>
</reference>
<reference evidence="1" key="1">
    <citation type="journal article" date="2014" name="Int. J. Syst. Evol. Microbiol.">
        <title>Complete genome sequence of Corynebacterium casei LMG S-19264T (=DSM 44701T), isolated from a smear-ripened cheese.</title>
        <authorList>
            <consortium name="US DOE Joint Genome Institute (JGI-PGF)"/>
            <person name="Walter F."/>
            <person name="Albersmeier A."/>
            <person name="Kalinowski J."/>
            <person name="Ruckert C."/>
        </authorList>
    </citation>
    <scope>NUCLEOTIDE SEQUENCE</scope>
    <source>
        <strain evidence="1">CGMCC 4.5737</strain>
    </source>
</reference>
<dbReference type="Proteomes" id="UP000637578">
    <property type="component" value="Unassembled WGS sequence"/>
</dbReference>
<organism evidence="1 2">
    <name type="scientific">Longimycelium tulufanense</name>
    <dbReference type="NCBI Taxonomy" id="907463"/>
    <lineage>
        <taxon>Bacteria</taxon>
        <taxon>Bacillati</taxon>
        <taxon>Actinomycetota</taxon>
        <taxon>Actinomycetes</taxon>
        <taxon>Pseudonocardiales</taxon>
        <taxon>Pseudonocardiaceae</taxon>
        <taxon>Longimycelium</taxon>
    </lineage>
</organism>
<dbReference type="Gene3D" id="1.10.1780.10">
    <property type="entry name" value="Clp, N-terminal domain"/>
    <property type="match status" value="1"/>
</dbReference>
<evidence type="ECO:0000313" key="2">
    <source>
        <dbReference type="Proteomes" id="UP000637578"/>
    </source>
</evidence>
<evidence type="ECO:0000313" key="1">
    <source>
        <dbReference type="EMBL" id="GGM81377.1"/>
    </source>
</evidence>
<dbReference type="AlphaFoldDB" id="A0A8J3CE82"/>